<accession>A0A1M5VB02</accession>
<keyword evidence="4" id="KW-1185">Reference proteome</keyword>
<dbReference type="EMBL" id="FQXR01000004">
    <property type="protein sequence ID" value="SHH72381.1"/>
    <property type="molecule type" value="Genomic_DNA"/>
</dbReference>
<dbReference type="Proteomes" id="UP000184389">
    <property type="component" value="Unassembled WGS sequence"/>
</dbReference>
<feature type="region of interest" description="Disordered" evidence="1">
    <location>
        <begin position="372"/>
        <end position="421"/>
    </location>
</feature>
<dbReference type="PANTHER" id="PTHR43308:SF5">
    <property type="entry name" value="S-LAYER PROTEIN _ PEPTIDOGLYCAN ENDO-BETA-N-ACETYLGLUCOSAMINIDASE"/>
    <property type="match status" value="1"/>
</dbReference>
<feature type="domain" description="SLH" evidence="2">
    <location>
        <begin position="25"/>
        <end position="88"/>
    </location>
</feature>
<dbReference type="OrthoDB" id="174569at2"/>
<dbReference type="SMART" id="SM00635">
    <property type="entry name" value="BID_2"/>
    <property type="match status" value="1"/>
</dbReference>
<dbReference type="RefSeq" id="WP_072743459.1">
    <property type="nucleotide sequence ID" value="NZ_FQXR01000004.1"/>
</dbReference>
<feature type="domain" description="SLH" evidence="2">
    <location>
        <begin position="89"/>
        <end position="146"/>
    </location>
</feature>
<dbReference type="PANTHER" id="PTHR43308">
    <property type="entry name" value="OUTER MEMBRANE PROTEIN ALPHA-RELATED"/>
    <property type="match status" value="1"/>
</dbReference>
<dbReference type="InterPro" id="IPR003343">
    <property type="entry name" value="Big_2"/>
</dbReference>
<proteinExistence type="predicted"/>
<name>A0A1M5VB02_9FIRM</name>
<organism evidence="3 4">
    <name type="scientific">Sporanaerobacter acetigenes DSM 13106</name>
    <dbReference type="NCBI Taxonomy" id="1123281"/>
    <lineage>
        <taxon>Bacteria</taxon>
        <taxon>Bacillati</taxon>
        <taxon>Bacillota</taxon>
        <taxon>Tissierellia</taxon>
        <taxon>Tissierellales</taxon>
        <taxon>Sporanaerobacteraceae</taxon>
        <taxon>Sporanaerobacter</taxon>
    </lineage>
</organism>
<dbReference type="Pfam" id="PF02368">
    <property type="entry name" value="Big_2"/>
    <property type="match status" value="1"/>
</dbReference>
<dbReference type="SUPFAM" id="SSF49373">
    <property type="entry name" value="Invasin/intimin cell-adhesion fragments"/>
    <property type="match status" value="1"/>
</dbReference>
<feature type="domain" description="SLH" evidence="2">
    <location>
        <begin position="147"/>
        <end position="210"/>
    </location>
</feature>
<dbReference type="PROSITE" id="PS51272">
    <property type="entry name" value="SLH"/>
    <property type="match status" value="3"/>
</dbReference>
<evidence type="ECO:0000313" key="4">
    <source>
        <dbReference type="Proteomes" id="UP000184389"/>
    </source>
</evidence>
<reference evidence="3 4" key="1">
    <citation type="submission" date="2016-11" db="EMBL/GenBank/DDBJ databases">
        <authorList>
            <person name="Jaros S."/>
            <person name="Januszkiewicz K."/>
            <person name="Wedrychowicz H."/>
        </authorList>
    </citation>
    <scope>NUCLEOTIDE SEQUENCE [LARGE SCALE GENOMIC DNA]</scope>
    <source>
        <strain evidence="3 4">DSM 13106</strain>
    </source>
</reference>
<dbReference type="STRING" id="1123281.SAMN02745180_00830"/>
<sequence>MVKKSVKKILSMLIVFSMIFTGSIVSFAGGLDVENHWSKEYVVYLAEKGILEGYSDGTFRANNNITRAEFFTIINKLMKYTEKSAVNFSDVKEKSWYYDEVAKGISAGYITATEGSKLGPNEKITREEVAKIIGIAFGLDDKQSSSANDFADAESISNDVKGYVSILKDREILCGYSDNTFRPQSPITKGEASKIIVNTSGEIINVSGEYNKNYSGNVLINTPDVVLKTLNIKGNLYLTEGIGDGDVTLDNVAVNGETVIKGGGENSIKIKNSKLGQVVVDKTSGGIRVVLEGNVSIPNLVLNKDTKLVVKEGAKVENIQAVGKADIEVEKGAEIGKIEVNSKDVEIKSEGKIEKLVATEEVKVNNEVVKKGTETKVETKPSTDSSSSGSISTGGTSTGGGGYIPSPDPTPEEPKPTPTVNVTGVSICDPAGVVDKSTTIILVLDKYDSIQLYAKVEPSNATNKNVTWSTSNTDIATIDANGKVTAKASGTVIITVTTVDGNKIATCKVTVKANASKEEVEAALKAVNEAKTADEMKTAIEKNARVLGLSIEENTDYGKLVPGRDRSVSVDLVGNRPTEGYTLDQLKLVFDEIVATRVVFQNSVNMVNEATGENPLKDVTFITMLINNLSSVKNYTKHSGIEISTLINDLQSLVDRYNALDIDKQASALKQVSSADYQSST</sequence>
<dbReference type="AlphaFoldDB" id="A0A1M5VB02"/>
<protein>
    <submittedName>
        <fullName evidence="3">S-layer homology domain-containing protein</fullName>
    </submittedName>
</protein>
<feature type="compositionally biased region" description="Low complexity" evidence="1">
    <location>
        <begin position="382"/>
        <end position="395"/>
    </location>
</feature>
<dbReference type="InterPro" id="IPR008964">
    <property type="entry name" value="Invasin/intimin_cell_adhesion"/>
</dbReference>
<dbReference type="InterPro" id="IPR001119">
    <property type="entry name" value="SLH_dom"/>
</dbReference>
<evidence type="ECO:0000313" key="3">
    <source>
        <dbReference type="EMBL" id="SHH72381.1"/>
    </source>
</evidence>
<feature type="non-terminal residue" evidence="3">
    <location>
        <position position="681"/>
    </location>
</feature>
<dbReference type="Pfam" id="PF00395">
    <property type="entry name" value="SLH"/>
    <property type="match status" value="3"/>
</dbReference>
<gene>
    <name evidence="3" type="ORF">SAMN02745180_00830</name>
</gene>
<dbReference type="InterPro" id="IPR051465">
    <property type="entry name" value="Cell_Envelope_Struct_Comp"/>
</dbReference>
<dbReference type="Gene3D" id="2.60.40.1080">
    <property type="match status" value="1"/>
</dbReference>
<evidence type="ECO:0000256" key="1">
    <source>
        <dbReference type="SAM" id="MobiDB-lite"/>
    </source>
</evidence>
<evidence type="ECO:0000259" key="2">
    <source>
        <dbReference type="PROSITE" id="PS51272"/>
    </source>
</evidence>
<feature type="compositionally biased region" description="Basic and acidic residues" evidence="1">
    <location>
        <begin position="372"/>
        <end position="381"/>
    </location>
</feature>